<gene>
    <name evidence="1" type="ORF">H7849_06125</name>
</gene>
<keyword evidence="1" id="KW-0808">Transferase</keyword>
<dbReference type="Pfam" id="PF14907">
    <property type="entry name" value="NTP_transf_5"/>
    <property type="match status" value="1"/>
</dbReference>
<dbReference type="GO" id="GO:0016740">
    <property type="term" value="F:transferase activity"/>
    <property type="evidence" value="ECO:0007669"/>
    <property type="project" value="UniProtKB-KW"/>
</dbReference>
<dbReference type="RefSeq" id="WP_186745009.1">
    <property type="nucleotide sequence ID" value="NZ_CP060394.1"/>
</dbReference>
<dbReference type="EMBL" id="CP060394">
    <property type="protein sequence ID" value="QNI33521.1"/>
    <property type="molecule type" value="Genomic_DNA"/>
</dbReference>
<keyword evidence="2" id="KW-1185">Reference proteome</keyword>
<dbReference type="KEGG" id="adin:H7849_06125"/>
<dbReference type="Gene3D" id="3.30.460.40">
    <property type="match status" value="1"/>
</dbReference>
<sequence>MPAVSESCDLLRAIARSAKADEIYQLAAGVRDWDSLLKRAEEHRVLPLVFSRLADMGSAAPAITQERLRAEYHRNVFHCLANAAELIAVLQAFDGERIPAMPFKGVALAASIYGDLTMRSAGDLDVLIRYCDLARATAVLQKRGFELRTDVLADGAPAMPDHYEFQFERQSDGMFIELRWRLQLSQPNNRRVPRFGHALGLDWVQQRARTTTLAGAEVLDMNPETALLVLCMHGSKHVWSRLAWICDVAQLLRVSPDLDWNEVIREAKELGLWRALALGILVAHRVAGASVPQPTLQDFEADAVVCKLARHIQESLFVAPGSTPKGGVPYDIRLLGLRDRARLIGSLDWLRPGHRDIAVFPLPKALYPLYYLIRPFRLLFDRSAR</sequence>
<proteinExistence type="predicted"/>
<reference evidence="1 2" key="1">
    <citation type="submission" date="2020-08" db="EMBL/GenBank/DDBJ databases">
        <title>Edaphobacter telluris sp. nov. and Acidobacterium dinghuensis sp. nov., two acidobacteria isolated from forest soil.</title>
        <authorList>
            <person name="Fu J."/>
            <person name="Qiu L."/>
        </authorList>
    </citation>
    <scope>NUCLEOTIDE SEQUENCE [LARGE SCALE GENOMIC DNA]</scope>
    <source>
        <strain evidence="1">4Y35</strain>
    </source>
</reference>
<accession>A0A7G8BLV1</accession>
<organism evidence="1 2">
    <name type="scientific">Alloacidobacterium dinghuense</name>
    <dbReference type="NCBI Taxonomy" id="2763107"/>
    <lineage>
        <taxon>Bacteria</taxon>
        <taxon>Pseudomonadati</taxon>
        <taxon>Acidobacteriota</taxon>
        <taxon>Terriglobia</taxon>
        <taxon>Terriglobales</taxon>
        <taxon>Acidobacteriaceae</taxon>
        <taxon>Alloacidobacterium</taxon>
    </lineage>
</organism>
<evidence type="ECO:0000313" key="2">
    <source>
        <dbReference type="Proteomes" id="UP000515312"/>
    </source>
</evidence>
<dbReference type="Proteomes" id="UP000515312">
    <property type="component" value="Chromosome"/>
</dbReference>
<protein>
    <submittedName>
        <fullName evidence="1">Nucleotidyltransferase family protein</fullName>
    </submittedName>
</protein>
<evidence type="ECO:0000313" key="1">
    <source>
        <dbReference type="EMBL" id="QNI33521.1"/>
    </source>
</evidence>
<dbReference type="AlphaFoldDB" id="A0A7G8BLV1"/>
<dbReference type="InterPro" id="IPR039498">
    <property type="entry name" value="NTP_transf_5"/>
</dbReference>
<name>A0A7G8BLV1_9BACT</name>